<protein>
    <submittedName>
        <fullName evidence="1">DUF5987 family protein</fullName>
    </submittedName>
</protein>
<keyword evidence="2" id="KW-1185">Reference proteome</keyword>
<organism evidence="1 2">
    <name type="scientific">Dactylosporangium maewongense</name>
    <dbReference type="NCBI Taxonomy" id="634393"/>
    <lineage>
        <taxon>Bacteria</taxon>
        <taxon>Bacillati</taxon>
        <taxon>Actinomycetota</taxon>
        <taxon>Actinomycetes</taxon>
        <taxon>Micromonosporales</taxon>
        <taxon>Micromonosporaceae</taxon>
        <taxon>Dactylosporangium</taxon>
    </lineage>
</organism>
<proteinExistence type="predicted"/>
<dbReference type="EMBL" id="BAAAQD010000020">
    <property type="protein sequence ID" value="GAA1548234.1"/>
    <property type="molecule type" value="Genomic_DNA"/>
</dbReference>
<name>A0ABN2BWN6_9ACTN</name>
<accession>A0ABN2BWN6</accession>
<dbReference type="Proteomes" id="UP001501470">
    <property type="component" value="Unassembled WGS sequence"/>
</dbReference>
<evidence type="ECO:0000313" key="1">
    <source>
        <dbReference type="EMBL" id="GAA1548234.1"/>
    </source>
</evidence>
<sequence length="196" mass="20730">MQSDTTAASVSDVDIEPLQAMTIEAYADTIIPGERRFPDDRVCAGAAPGGGAVAAGALELLTWSAGGLAEQLGTFAFLLDMHATEYAAEHDLTLDDDVPPFVALDFGHRTALVRRLTDPGHPEKQIWVGLALFSNMAYDSAAHMNTTDALAAGHPGLLAIGYATPEADGLWRFPRFSYGRQLAPIHPNTTPTGSPA</sequence>
<comment type="caution">
    <text evidence="1">The sequence shown here is derived from an EMBL/GenBank/DDBJ whole genome shotgun (WGS) entry which is preliminary data.</text>
</comment>
<dbReference type="Pfam" id="PF19449">
    <property type="entry name" value="DUF5987"/>
    <property type="match status" value="1"/>
</dbReference>
<dbReference type="InterPro" id="IPR046029">
    <property type="entry name" value="DUF5987"/>
</dbReference>
<gene>
    <name evidence="1" type="ORF">GCM10009827_080660</name>
</gene>
<reference evidence="1 2" key="1">
    <citation type="journal article" date="2019" name="Int. J. Syst. Evol. Microbiol.">
        <title>The Global Catalogue of Microorganisms (GCM) 10K type strain sequencing project: providing services to taxonomists for standard genome sequencing and annotation.</title>
        <authorList>
            <consortium name="The Broad Institute Genomics Platform"/>
            <consortium name="The Broad Institute Genome Sequencing Center for Infectious Disease"/>
            <person name="Wu L."/>
            <person name="Ma J."/>
        </authorList>
    </citation>
    <scope>NUCLEOTIDE SEQUENCE [LARGE SCALE GENOMIC DNA]</scope>
    <source>
        <strain evidence="1 2">JCM 15933</strain>
    </source>
</reference>
<evidence type="ECO:0000313" key="2">
    <source>
        <dbReference type="Proteomes" id="UP001501470"/>
    </source>
</evidence>